<organism evidence="3">
    <name type="scientific">plant metagenome</name>
    <dbReference type="NCBI Taxonomy" id="1297885"/>
    <lineage>
        <taxon>unclassified sequences</taxon>
        <taxon>metagenomes</taxon>
        <taxon>organismal metagenomes</taxon>
    </lineage>
</organism>
<reference evidence="3" key="1">
    <citation type="submission" date="2019-03" db="EMBL/GenBank/DDBJ databases">
        <authorList>
            <person name="Danneels B."/>
        </authorList>
    </citation>
    <scope>NUCLEOTIDE SEQUENCE</scope>
</reference>
<dbReference type="EMBL" id="CAADIG010000025">
    <property type="protein sequence ID" value="VFR47624.1"/>
    <property type="molecule type" value="Genomic_DNA"/>
</dbReference>
<feature type="compositionally biased region" description="Basic and acidic residues" evidence="1">
    <location>
        <begin position="23"/>
        <end position="34"/>
    </location>
</feature>
<feature type="compositionally biased region" description="Low complexity" evidence="1">
    <location>
        <begin position="9"/>
        <end position="21"/>
    </location>
</feature>
<dbReference type="EMBL" id="CAADID010000007">
    <property type="protein sequence ID" value="VFR58825.1"/>
    <property type="molecule type" value="Genomic_DNA"/>
</dbReference>
<evidence type="ECO:0000256" key="1">
    <source>
        <dbReference type="SAM" id="MobiDB-lite"/>
    </source>
</evidence>
<gene>
    <name evidence="2" type="ORF">ANT2_1807</name>
    <name evidence="3" type="ORF">ANT3_1809</name>
</gene>
<sequence length="47" mass="4728">MPQGGRGGAAAHAPRRASAGSRGHGESGKREKAQDTAAWGAMKIVQA</sequence>
<feature type="region of interest" description="Disordered" evidence="1">
    <location>
        <begin position="1"/>
        <end position="47"/>
    </location>
</feature>
<protein>
    <submittedName>
        <fullName evidence="3">Uncharacterized protein</fullName>
    </submittedName>
</protein>
<accession>A0A484S9W7</accession>
<evidence type="ECO:0000313" key="3">
    <source>
        <dbReference type="EMBL" id="VFR58825.1"/>
    </source>
</evidence>
<evidence type="ECO:0000313" key="2">
    <source>
        <dbReference type="EMBL" id="VFR47624.1"/>
    </source>
</evidence>
<name>A0A484S9W7_9ZZZZ</name>
<dbReference type="AlphaFoldDB" id="A0A484S9W7"/>
<proteinExistence type="predicted"/>